<evidence type="ECO:0000313" key="2">
    <source>
        <dbReference type="EMBL" id="MBD1597506.1"/>
    </source>
</evidence>
<comment type="caution">
    <text evidence="2">The sequence shown here is derived from an EMBL/GenBank/DDBJ whole genome shotgun (WGS) entry which is preliminary data.</text>
</comment>
<feature type="transmembrane region" description="Helical" evidence="1">
    <location>
        <begin position="12"/>
        <end position="33"/>
    </location>
</feature>
<dbReference type="EMBL" id="JAAOCA010000002">
    <property type="protein sequence ID" value="MBD1597506.1"/>
    <property type="molecule type" value="Genomic_DNA"/>
</dbReference>
<dbReference type="InterPro" id="IPR032314">
    <property type="entry name" value="DUF4845"/>
</dbReference>
<evidence type="ECO:0000313" key="3">
    <source>
        <dbReference type="Proteomes" id="UP000805841"/>
    </source>
</evidence>
<keyword evidence="1" id="KW-0812">Transmembrane</keyword>
<keyword evidence="1" id="KW-0472">Membrane</keyword>
<accession>A0ABR7YWD4</accession>
<name>A0ABR7YWD4_9PSED</name>
<organism evidence="2 3">
    <name type="scientific">Pseudomonas typographi</name>
    <dbReference type="NCBI Taxonomy" id="2715964"/>
    <lineage>
        <taxon>Bacteria</taxon>
        <taxon>Pseudomonadati</taxon>
        <taxon>Pseudomonadota</taxon>
        <taxon>Gammaproteobacteria</taxon>
        <taxon>Pseudomonadales</taxon>
        <taxon>Pseudomonadaceae</taxon>
        <taxon>Pseudomonas</taxon>
    </lineage>
</organism>
<keyword evidence="1" id="KW-1133">Transmembrane helix</keyword>
<keyword evidence="3" id="KW-1185">Reference proteome</keyword>
<dbReference type="Pfam" id="PF16137">
    <property type="entry name" value="DUF4845"/>
    <property type="match status" value="1"/>
</dbReference>
<gene>
    <name evidence="2" type="ORF">HAQ05_02095</name>
</gene>
<protein>
    <submittedName>
        <fullName evidence="2">DUF4845 domain-containing protein</fullName>
    </submittedName>
</protein>
<proteinExistence type="predicted"/>
<sequence>MEGVASQKGMSPLGWLFVVAVLACAVSLGLKLGPHYMTFWSLKKVMDRAATERADSASDFYQRVQRGVQVNGVEGLDLKKALSIEEQGGVIRAHLNYEKREHLVANLDLVLVFTHDTSVTAQ</sequence>
<evidence type="ECO:0000256" key="1">
    <source>
        <dbReference type="SAM" id="Phobius"/>
    </source>
</evidence>
<dbReference type="Proteomes" id="UP000805841">
    <property type="component" value="Unassembled WGS sequence"/>
</dbReference>
<dbReference type="RefSeq" id="WP_190416930.1">
    <property type="nucleotide sequence ID" value="NZ_JAAOCA010000002.1"/>
</dbReference>
<reference evidence="2 3" key="1">
    <citation type="journal article" date="2020" name="Insects">
        <title>Bacteria Belonging to Pseudomonas typographi sp. nov. from the Bark Beetle Ips typographus Have Genomic Potential to Aid in the Host Ecology.</title>
        <authorList>
            <person name="Peral-Aranega E."/>
            <person name="Saati-Santamaria Z."/>
            <person name="Kolarik M."/>
            <person name="Rivas R."/>
            <person name="Garcia-Fraile P."/>
        </authorList>
    </citation>
    <scope>NUCLEOTIDE SEQUENCE [LARGE SCALE GENOMIC DNA]</scope>
    <source>
        <strain evidence="2 3">CA3A</strain>
    </source>
</reference>